<dbReference type="AlphaFoldDB" id="A0A3S4EZI7"/>
<dbReference type="Pfam" id="PF01565">
    <property type="entry name" value="FAD_binding_4"/>
    <property type="match status" value="1"/>
</dbReference>
<dbReference type="SUPFAM" id="SSF56176">
    <property type="entry name" value="FAD-binding/transporter-associated domain-like"/>
    <property type="match status" value="1"/>
</dbReference>
<organism evidence="7 8">
    <name type="scientific">Thermothielavioides terrestris</name>
    <dbReference type="NCBI Taxonomy" id="2587410"/>
    <lineage>
        <taxon>Eukaryota</taxon>
        <taxon>Fungi</taxon>
        <taxon>Dikarya</taxon>
        <taxon>Ascomycota</taxon>
        <taxon>Pezizomycotina</taxon>
        <taxon>Sordariomycetes</taxon>
        <taxon>Sordariomycetidae</taxon>
        <taxon>Sordariales</taxon>
        <taxon>Chaetomiaceae</taxon>
        <taxon>Thermothielavioides</taxon>
    </lineage>
</organism>
<evidence type="ECO:0000313" key="8">
    <source>
        <dbReference type="Proteomes" id="UP000289323"/>
    </source>
</evidence>
<evidence type="ECO:0000256" key="5">
    <source>
        <dbReference type="ARBA" id="ARBA00023002"/>
    </source>
</evidence>
<dbReference type="InterPro" id="IPR012951">
    <property type="entry name" value="BBE"/>
</dbReference>
<dbReference type="Gene3D" id="3.40.462.20">
    <property type="match status" value="1"/>
</dbReference>
<dbReference type="GO" id="GO:0071949">
    <property type="term" value="F:FAD binding"/>
    <property type="evidence" value="ECO:0007669"/>
    <property type="project" value="InterPro"/>
</dbReference>
<keyword evidence="2" id="KW-0285">Flavoprotein</keyword>
<evidence type="ECO:0000259" key="6">
    <source>
        <dbReference type="PROSITE" id="PS51387"/>
    </source>
</evidence>
<dbReference type="Gene3D" id="3.30.465.10">
    <property type="match status" value="1"/>
</dbReference>
<evidence type="ECO:0000313" key="7">
    <source>
        <dbReference type="EMBL" id="SPQ23140.1"/>
    </source>
</evidence>
<keyword evidence="5" id="KW-0560">Oxidoreductase</keyword>
<dbReference type="InterPro" id="IPR016166">
    <property type="entry name" value="FAD-bd_PCMH"/>
</dbReference>
<dbReference type="InterPro" id="IPR050416">
    <property type="entry name" value="FAD-linked_Oxidoreductase"/>
</dbReference>
<dbReference type="PROSITE" id="PS51387">
    <property type="entry name" value="FAD_PCMH"/>
    <property type="match status" value="1"/>
</dbReference>
<evidence type="ECO:0000256" key="3">
    <source>
        <dbReference type="ARBA" id="ARBA00022729"/>
    </source>
</evidence>
<evidence type="ECO:0000256" key="1">
    <source>
        <dbReference type="ARBA" id="ARBA00005466"/>
    </source>
</evidence>
<name>A0A3S4EZI7_9PEZI</name>
<dbReference type="InterPro" id="IPR016169">
    <property type="entry name" value="FAD-bd_PCMH_sub2"/>
</dbReference>
<dbReference type="InterPro" id="IPR036318">
    <property type="entry name" value="FAD-bd_PCMH-like_sf"/>
</dbReference>
<gene>
    <name evidence="7" type="ORF">TT172_LOCUS5559</name>
</gene>
<dbReference type="Proteomes" id="UP000289323">
    <property type="component" value="Unassembled WGS sequence"/>
</dbReference>
<comment type="similarity">
    <text evidence="1">Belongs to the oxygen-dependent FAD-linked oxidoreductase family.</text>
</comment>
<dbReference type="GO" id="GO:0016491">
    <property type="term" value="F:oxidoreductase activity"/>
    <property type="evidence" value="ECO:0007669"/>
    <property type="project" value="UniProtKB-KW"/>
</dbReference>
<dbReference type="PANTHER" id="PTHR42973:SF32">
    <property type="entry name" value="FAD-LINKED OXIDOREDUCTASE AFOF"/>
    <property type="match status" value="1"/>
</dbReference>
<keyword evidence="4" id="KW-0274">FAD</keyword>
<dbReference type="EMBL" id="OUUZ01000009">
    <property type="protein sequence ID" value="SPQ23140.1"/>
    <property type="molecule type" value="Genomic_DNA"/>
</dbReference>
<feature type="domain" description="FAD-binding PCMH-type" evidence="6">
    <location>
        <begin position="60"/>
        <end position="234"/>
    </location>
</feature>
<dbReference type="InterPro" id="IPR006094">
    <property type="entry name" value="Oxid_FAD_bind_N"/>
</dbReference>
<protein>
    <submittedName>
        <fullName evidence="7">14355a81-41c5-4f24-a4a7-495949b82a07</fullName>
    </submittedName>
</protein>
<evidence type="ECO:0000256" key="2">
    <source>
        <dbReference type="ARBA" id="ARBA00022630"/>
    </source>
</evidence>
<accession>A0A3S4EZI7</accession>
<sequence>MLPGTVWQKVLPLLGLSGTTPSKQPAWDLKQLFGPHLSAGAAIYLPSDSNYSDHVTQRWTTHAPPSYAGTVVPATVSDVANVVKIAAANDIPFLATGGGHGVSIQMEDLQDGLQVDLQRFKSVHFDPRTRLLTVGGGVRFSDLIEPLLASGNQFPLGTAYCVGVIGATLGGGVSANQGYTGLLIDLLESVQLVTAKGDVITASRTENADLFWGLTGAGANFGIVTSAVFRVPQTVNGGHVTNANYLFTRNQSEAFFGYLASLDDDLPPQMALNIATAYNATDDQLILLVNVNFAGTPSSAAPHLARLEALGPLRSEVLDVAWPDVFATSYFGIEDTKACGRNQHVNMRSVGVTRTDPEALAAFLGELQRFNRERPEVITAMVLHRFSTAAVLEVPDEETAYPHRNIKMHIQLESEYEDRSHDEAVDAFLRSARRNMTAVSGFGSPRVYVNFAHGDEGPDVWYGARKLRRLVRLKRQWDPQGRFSFYNAIPLTPLPAMMDFLDEEDL</sequence>
<reference evidence="7 8" key="1">
    <citation type="submission" date="2018-04" db="EMBL/GenBank/DDBJ databases">
        <authorList>
            <person name="Huttner S."/>
            <person name="Dainat J."/>
        </authorList>
    </citation>
    <scope>NUCLEOTIDE SEQUENCE [LARGE SCALE GENOMIC DNA]</scope>
</reference>
<evidence type="ECO:0000256" key="4">
    <source>
        <dbReference type="ARBA" id="ARBA00022827"/>
    </source>
</evidence>
<dbReference type="Pfam" id="PF08031">
    <property type="entry name" value="BBE"/>
    <property type="match status" value="1"/>
</dbReference>
<proteinExistence type="inferred from homology"/>
<dbReference type="PANTHER" id="PTHR42973">
    <property type="entry name" value="BINDING OXIDOREDUCTASE, PUTATIVE (AFU_ORTHOLOGUE AFUA_1G17690)-RELATED"/>
    <property type="match status" value="1"/>
</dbReference>
<keyword evidence="3" id="KW-0732">Signal</keyword>